<dbReference type="Pfam" id="PF13921">
    <property type="entry name" value="Myb_DNA-bind_6"/>
    <property type="match status" value="1"/>
</dbReference>
<dbReference type="InterPro" id="IPR050560">
    <property type="entry name" value="MYB_TF"/>
</dbReference>
<organism evidence="4 5">
    <name type="scientific">Blepharisma stoltei</name>
    <dbReference type="NCBI Taxonomy" id="1481888"/>
    <lineage>
        <taxon>Eukaryota</taxon>
        <taxon>Sar</taxon>
        <taxon>Alveolata</taxon>
        <taxon>Ciliophora</taxon>
        <taxon>Postciliodesmatophora</taxon>
        <taxon>Heterotrichea</taxon>
        <taxon>Heterotrichida</taxon>
        <taxon>Blepharismidae</taxon>
        <taxon>Blepharisma</taxon>
    </lineage>
</organism>
<dbReference type="AlphaFoldDB" id="A0AAU9KD13"/>
<evidence type="ECO:0000259" key="2">
    <source>
        <dbReference type="PROSITE" id="PS50090"/>
    </source>
</evidence>
<evidence type="ECO:0000313" key="5">
    <source>
        <dbReference type="Proteomes" id="UP001162131"/>
    </source>
</evidence>
<reference evidence="4" key="1">
    <citation type="submission" date="2021-09" db="EMBL/GenBank/DDBJ databases">
        <authorList>
            <consortium name="AG Swart"/>
            <person name="Singh M."/>
            <person name="Singh A."/>
            <person name="Seah K."/>
            <person name="Emmerich C."/>
        </authorList>
    </citation>
    <scope>NUCLEOTIDE SEQUENCE</scope>
    <source>
        <strain evidence="4">ATCC30299</strain>
    </source>
</reference>
<evidence type="ECO:0000256" key="1">
    <source>
        <dbReference type="SAM" id="MobiDB-lite"/>
    </source>
</evidence>
<feature type="domain" description="Myb-like" evidence="2">
    <location>
        <begin position="108"/>
        <end position="166"/>
    </location>
</feature>
<sequence>MENQQSFQYFIPNYTIQTITPYYFCAFPQVPVVSIPIKNSVETAPKGKYKRTWKKNQVERLYEITKAYAQQKDKNIEDLDIHDFETISKETEQSAEQCMAKINEIQVSGTLRPGIWSEKEDEKLIELVESAVKKWGNIANIINNTIHKGLKIRTGKHCKERWNNHLNPEIKRGSWTDKEDSQLLELHKELGNKWSTIAKQVGNRTECSVKNRIKSLLNKKRQELIPFEEPCKIDVKDLAQNSLSVPTSQVEEAASPRSGLGYASFN</sequence>
<feature type="domain" description="HTH myb-type" evidence="3">
    <location>
        <begin position="116"/>
        <end position="166"/>
    </location>
</feature>
<dbReference type="GO" id="GO:0000978">
    <property type="term" value="F:RNA polymerase II cis-regulatory region sequence-specific DNA binding"/>
    <property type="evidence" value="ECO:0007669"/>
    <property type="project" value="TreeGrafter"/>
</dbReference>
<evidence type="ECO:0000259" key="3">
    <source>
        <dbReference type="PROSITE" id="PS51294"/>
    </source>
</evidence>
<dbReference type="InterPro" id="IPR009057">
    <property type="entry name" value="Homeodomain-like_sf"/>
</dbReference>
<dbReference type="SMART" id="SM00717">
    <property type="entry name" value="SANT"/>
    <property type="match status" value="3"/>
</dbReference>
<keyword evidence="5" id="KW-1185">Reference proteome</keyword>
<proteinExistence type="predicted"/>
<feature type="domain" description="HTH myb-type" evidence="3">
    <location>
        <begin position="167"/>
        <end position="221"/>
    </location>
</feature>
<dbReference type="CDD" id="cd00167">
    <property type="entry name" value="SANT"/>
    <property type="match status" value="2"/>
</dbReference>
<dbReference type="InterPro" id="IPR017930">
    <property type="entry name" value="Myb_dom"/>
</dbReference>
<dbReference type="PANTHER" id="PTHR45614">
    <property type="entry name" value="MYB PROTEIN-RELATED"/>
    <property type="match status" value="1"/>
</dbReference>
<dbReference type="GO" id="GO:0005634">
    <property type="term" value="C:nucleus"/>
    <property type="evidence" value="ECO:0007669"/>
    <property type="project" value="TreeGrafter"/>
</dbReference>
<gene>
    <name evidence="4" type="ORF">BSTOLATCC_MIC63819</name>
</gene>
<dbReference type="PANTHER" id="PTHR45614:SF274">
    <property type="entry name" value="MYB-LIKE DNA-BINDING PROTEIN"/>
    <property type="match status" value="1"/>
</dbReference>
<dbReference type="EMBL" id="CAJZBQ010000062">
    <property type="protein sequence ID" value="CAG9335342.1"/>
    <property type="molecule type" value="Genomic_DNA"/>
</dbReference>
<feature type="domain" description="Myb-like" evidence="2">
    <location>
        <begin position="167"/>
        <end position="217"/>
    </location>
</feature>
<dbReference type="Proteomes" id="UP001162131">
    <property type="component" value="Unassembled WGS sequence"/>
</dbReference>
<name>A0AAU9KD13_9CILI</name>
<dbReference type="GO" id="GO:0000981">
    <property type="term" value="F:DNA-binding transcription factor activity, RNA polymerase II-specific"/>
    <property type="evidence" value="ECO:0007669"/>
    <property type="project" value="TreeGrafter"/>
</dbReference>
<evidence type="ECO:0008006" key="6">
    <source>
        <dbReference type="Google" id="ProtNLM"/>
    </source>
</evidence>
<dbReference type="Gene3D" id="1.10.10.60">
    <property type="entry name" value="Homeodomain-like"/>
    <property type="match status" value="2"/>
</dbReference>
<dbReference type="SUPFAM" id="SSF46689">
    <property type="entry name" value="Homeodomain-like"/>
    <property type="match status" value="2"/>
</dbReference>
<dbReference type="PROSITE" id="PS51294">
    <property type="entry name" value="HTH_MYB"/>
    <property type="match status" value="2"/>
</dbReference>
<comment type="caution">
    <text evidence="4">The sequence shown here is derived from an EMBL/GenBank/DDBJ whole genome shotgun (WGS) entry which is preliminary data.</text>
</comment>
<feature type="region of interest" description="Disordered" evidence="1">
    <location>
        <begin position="244"/>
        <end position="266"/>
    </location>
</feature>
<evidence type="ECO:0000313" key="4">
    <source>
        <dbReference type="EMBL" id="CAG9335342.1"/>
    </source>
</evidence>
<dbReference type="InterPro" id="IPR001005">
    <property type="entry name" value="SANT/Myb"/>
</dbReference>
<dbReference type="PROSITE" id="PS50090">
    <property type="entry name" value="MYB_LIKE"/>
    <property type="match status" value="2"/>
</dbReference>
<accession>A0AAU9KD13</accession>
<protein>
    <recommendedName>
        <fullName evidence="6">Myb-like DNA-binding domain containing protein</fullName>
    </recommendedName>
</protein>